<evidence type="ECO:0000256" key="1">
    <source>
        <dbReference type="ARBA" id="ARBA00005915"/>
    </source>
</evidence>
<accession>A0AAE3TBS3</accession>
<dbReference type="EMBL" id="JARGDL010000005">
    <property type="protein sequence ID" value="MDF1611623.1"/>
    <property type="molecule type" value="Genomic_DNA"/>
</dbReference>
<dbReference type="InterPro" id="IPR001667">
    <property type="entry name" value="DDH_dom"/>
</dbReference>
<evidence type="ECO:0000259" key="7">
    <source>
        <dbReference type="Pfam" id="PF02272"/>
    </source>
</evidence>
<dbReference type="Gene3D" id="3.90.1640.30">
    <property type="match status" value="1"/>
</dbReference>
<evidence type="ECO:0000259" key="8">
    <source>
        <dbReference type="Pfam" id="PF17768"/>
    </source>
</evidence>
<dbReference type="AlphaFoldDB" id="A0AAE3TBS3"/>
<evidence type="ECO:0000256" key="4">
    <source>
        <dbReference type="ARBA" id="ARBA00022801"/>
    </source>
</evidence>
<feature type="domain" description="DDH" evidence="6">
    <location>
        <begin position="81"/>
        <end position="229"/>
    </location>
</feature>
<feature type="domain" description="DHHA1" evidence="7">
    <location>
        <begin position="356"/>
        <end position="443"/>
    </location>
</feature>
<feature type="domain" description="RecJ OB" evidence="8">
    <location>
        <begin position="457"/>
        <end position="565"/>
    </location>
</feature>
<dbReference type="SUPFAM" id="SSF64182">
    <property type="entry name" value="DHH phosphoesterases"/>
    <property type="match status" value="1"/>
</dbReference>
<dbReference type="GO" id="GO:0008409">
    <property type="term" value="F:5'-3' exonuclease activity"/>
    <property type="evidence" value="ECO:0007669"/>
    <property type="project" value="InterPro"/>
</dbReference>
<dbReference type="InterPro" id="IPR003156">
    <property type="entry name" value="DHHA1_dom"/>
</dbReference>
<keyword evidence="5 9" id="KW-0269">Exonuclease</keyword>
<evidence type="ECO:0000256" key="5">
    <source>
        <dbReference type="ARBA" id="ARBA00022839"/>
    </source>
</evidence>
<dbReference type="Proteomes" id="UP001221302">
    <property type="component" value="Unassembled WGS sequence"/>
</dbReference>
<dbReference type="Pfam" id="PF02272">
    <property type="entry name" value="DHHA1"/>
    <property type="match status" value="1"/>
</dbReference>
<gene>
    <name evidence="9" type="primary">recJ</name>
    <name evidence="9" type="ORF">P0M35_05650</name>
</gene>
<name>A0AAE3TBS3_9BACT</name>
<organism evidence="9 10">
    <name type="scientific">Stygiobacter electus</name>
    <dbReference type="NCBI Taxonomy" id="3032292"/>
    <lineage>
        <taxon>Bacteria</taxon>
        <taxon>Pseudomonadati</taxon>
        <taxon>Ignavibacteriota</taxon>
        <taxon>Ignavibacteria</taxon>
        <taxon>Ignavibacteriales</taxon>
        <taxon>Melioribacteraceae</taxon>
        <taxon>Stygiobacter</taxon>
    </lineage>
</organism>
<protein>
    <recommendedName>
        <fullName evidence="2">Single-stranded-DNA-specific exonuclease RecJ</fullName>
    </recommendedName>
</protein>
<evidence type="ECO:0000313" key="10">
    <source>
        <dbReference type="Proteomes" id="UP001221302"/>
    </source>
</evidence>
<dbReference type="InterPro" id="IPR051673">
    <property type="entry name" value="SSDNA_exonuclease_RecJ"/>
</dbReference>
<dbReference type="InterPro" id="IPR038763">
    <property type="entry name" value="DHH_sf"/>
</dbReference>
<evidence type="ECO:0000259" key="6">
    <source>
        <dbReference type="Pfam" id="PF01368"/>
    </source>
</evidence>
<sequence>MQNKRWKLKEAPDEKLILALADSLNISNVLASLLIKRGVTNFFEAKNFFRPSLSSLHDPFLMDGMHNATDRVLQALTNNQKICVYGDYDVDGTCSAALMYLFLKDLGADVETYIPNRLTEGYGISIQSIDLLKEKNIELIISVDCGITAVEEIDHANNLGIDTIVCDHHKPKDILPNAYAILDPIKPGCNYPFKHLSGAGVAFKLASAVASRIGKDNLPLKYLDLVALAGAADIVPLTDENRILVREGLQLINTNPRPGISALIRSARMEPGNLSAGQVVFTIAPRVNAVGRLGDANRAVELFTTDDPQKAIELAQILEEENFERRKIDEMTFSHATSLLEETIDLDNDLAIILHYEDWHPGVIGIVASRMVEKYHRPTIMLTTIDGVAKGSARSIPGFNIYEALQNCEEFLVQFGGHEAAAGLAIEVDKLSDFKKKFNEVLKTSLKEEHILQEISIDAKINLSEISPKFIRILDQFAPFGPGNMRPTFLSENVSLVQAPRLVGSNHLVTSFKQNGHEKILDAIGFNLGYFVSKINKDENLVDIVYTIETITKDGKVFPQIRIRDLRIKDKNGNYIEV</sequence>
<dbReference type="Gene3D" id="3.10.310.30">
    <property type="match status" value="1"/>
</dbReference>
<keyword evidence="3" id="KW-0540">Nuclease</keyword>
<evidence type="ECO:0000313" key="9">
    <source>
        <dbReference type="EMBL" id="MDF1611623.1"/>
    </source>
</evidence>
<dbReference type="InterPro" id="IPR041122">
    <property type="entry name" value="RecJ_OB"/>
</dbReference>
<dbReference type="InterPro" id="IPR004610">
    <property type="entry name" value="RecJ"/>
</dbReference>
<comment type="similarity">
    <text evidence="1">Belongs to the RecJ family.</text>
</comment>
<dbReference type="Pfam" id="PF17768">
    <property type="entry name" value="RecJ_OB"/>
    <property type="match status" value="1"/>
</dbReference>
<reference evidence="9" key="1">
    <citation type="submission" date="2023-03" db="EMBL/GenBank/DDBJ databases">
        <title>Stygiobacter electus gen. nov., sp. nov., facultatively anaerobic thermotolerant bacterium of the class Ignavibacteria from a well of Yessentuki mineral water deposit.</title>
        <authorList>
            <person name="Podosokorskaya O.A."/>
            <person name="Elcheninov A.G."/>
            <person name="Petrova N.F."/>
            <person name="Zavarzina D.G."/>
            <person name="Kublanov I.V."/>
            <person name="Merkel A.Y."/>
        </authorList>
    </citation>
    <scope>NUCLEOTIDE SEQUENCE</scope>
    <source>
        <strain evidence="9">09-Me</strain>
    </source>
</reference>
<evidence type="ECO:0000256" key="2">
    <source>
        <dbReference type="ARBA" id="ARBA00019841"/>
    </source>
</evidence>
<dbReference type="NCBIfam" id="TIGR00644">
    <property type="entry name" value="recJ"/>
    <property type="match status" value="1"/>
</dbReference>
<evidence type="ECO:0000256" key="3">
    <source>
        <dbReference type="ARBA" id="ARBA00022722"/>
    </source>
</evidence>
<dbReference type="RefSeq" id="WP_321535390.1">
    <property type="nucleotide sequence ID" value="NZ_JARGDL010000005.1"/>
</dbReference>
<dbReference type="GO" id="GO:0003676">
    <property type="term" value="F:nucleic acid binding"/>
    <property type="evidence" value="ECO:0007669"/>
    <property type="project" value="InterPro"/>
</dbReference>
<keyword evidence="10" id="KW-1185">Reference proteome</keyword>
<comment type="caution">
    <text evidence="9">The sequence shown here is derived from an EMBL/GenBank/DDBJ whole genome shotgun (WGS) entry which is preliminary data.</text>
</comment>
<dbReference type="GO" id="GO:0006310">
    <property type="term" value="P:DNA recombination"/>
    <property type="evidence" value="ECO:0007669"/>
    <property type="project" value="InterPro"/>
</dbReference>
<keyword evidence="4" id="KW-0378">Hydrolase</keyword>
<dbReference type="PANTHER" id="PTHR30255">
    <property type="entry name" value="SINGLE-STRANDED-DNA-SPECIFIC EXONUCLEASE RECJ"/>
    <property type="match status" value="1"/>
</dbReference>
<dbReference type="GO" id="GO:0006281">
    <property type="term" value="P:DNA repair"/>
    <property type="evidence" value="ECO:0007669"/>
    <property type="project" value="InterPro"/>
</dbReference>
<proteinExistence type="inferred from homology"/>
<dbReference type="Pfam" id="PF01368">
    <property type="entry name" value="DHH"/>
    <property type="match status" value="1"/>
</dbReference>
<dbReference type="PANTHER" id="PTHR30255:SF2">
    <property type="entry name" value="SINGLE-STRANDED-DNA-SPECIFIC EXONUCLEASE RECJ"/>
    <property type="match status" value="1"/>
</dbReference>